<keyword evidence="1" id="KW-0812">Transmembrane</keyword>
<evidence type="ECO:0000313" key="2">
    <source>
        <dbReference type="EMBL" id="GEN11598.1"/>
    </source>
</evidence>
<evidence type="ECO:0000313" key="3">
    <source>
        <dbReference type="EMBL" id="SEU11489.1"/>
    </source>
</evidence>
<evidence type="ECO:0000313" key="4">
    <source>
        <dbReference type="Proteomes" id="UP000183760"/>
    </source>
</evidence>
<proteinExistence type="predicted"/>
<dbReference type="OrthoDB" id="5512485at2"/>
<keyword evidence="1" id="KW-0472">Membrane</keyword>
<comment type="caution">
    <text evidence="2">The sequence shown here is derived from an EMBL/GenBank/DDBJ whole genome shotgun (WGS) entry which is preliminary data.</text>
</comment>
<dbReference type="EMBL" id="FOIB01000005">
    <property type="protein sequence ID" value="SEU11489.1"/>
    <property type="molecule type" value="Genomic_DNA"/>
</dbReference>
<gene>
    <name evidence="2" type="ORF">MFU01_66350</name>
    <name evidence="3" type="ORF">SAMN05443572_10540</name>
</gene>
<feature type="transmembrane region" description="Helical" evidence="1">
    <location>
        <begin position="298"/>
        <end position="317"/>
    </location>
</feature>
<reference evidence="2 5" key="2">
    <citation type="submission" date="2019-07" db="EMBL/GenBank/DDBJ databases">
        <title>Whole genome shotgun sequence of Myxococcus fulvus NBRC 100333.</title>
        <authorList>
            <person name="Hosoyama A."/>
            <person name="Uohara A."/>
            <person name="Ohji S."/>
            <person name="Ichikawa N."/>
        </authorList>
    </citation>
    <scope>NUCLEOTIDE SEQUENCE [LARGE SCALE GENOMIC DNA]</scope>
    <source>
        <strain evidence="2 5">NBRC 100333</strain>
    </source>
</reference>
<feature type="transmembrane region" description="Helical" evidence="1">
    <location>
        <begin position="33"/>
        <end position="52"/>
    </location>
</feature>
<evidence type="ECO:0000256" key="1">
    <source>
        <dbReference type="SAM" id="Phobius"/>
    </source>
</evidence>
<feature type="transmembrane region" description="Helical" evidence="1">
    <location>
        <begin position="83"/>
        <end position="103"/>
    </location>
</feature>
<dbReference type="EMBL" id="BJXR01000048">
    <property type="protein sequence ID" value="GEN11598.1"/>
    <property type="molecule type" value="Genomic_DNA"/>
</dbReference>
<feature type="transmembrane region" description="Helical" evidence="1">
    <location>
        <begin position="140"/>
        <end position="168"/>
    </location>
</feature>
<dbReference type="Proteomes" id="UP000321514">
    <property type="component" value="Unassembled WGS sequence"/>
</dbReference>
<accession>A0A511TEI2</accession>
<feature type="transmembrane region" description="Helical" evidence="1">
    <location>
        <begin position="175"/>
        <end position="198"/>
    </location>
</feature>
<dbReference type="RefSeq" id="WP_074954606.1">
    <property type="nucleotide sequence ID" value="NZ_BJXR01000048.1"/>
</dbReference>
<organism evidence="2 5">
    <name type="scientific">Myxococcus fulvus</name>
    <dbReference type="NCBI Taxonomy" id="33"/>
    <lineage>
        <taxon>Bacteria</taxon>
        <taxon>Pseudomonadati</taxon>
        <taxon>Myxococcota</taxon>
        <taxon>Myxococcia</taxon>
        <taxon>Myxococcales</taxon>
        <taxon>Cystobacterineae</taxon>
        <taxon>Myxococcaceae</taxon>
        <taxon>Myxococcus</taxon>
    </lineage>
</organism>
<dbReference type="Proteomes" id="UP000183760">
    <property type="component" value="Unassembled WGS sequence"/>
</dbReference>
<reference evidence="3 4" key="1">
    <citation type="submission" date="2016-10" db="EMBL/GenBank/DDBJ databases">
        <authorList>
            <person name="Varghese N."/>
            <person name="Submissions S."/>
        </authorList>
    </citation>
    <scope>NUCLEOTIDE SEQUENCE [LARGE SCALE GENOMIC DNA]</scope>
    <source>
        <strain evidence="3 4">DSM 16525</strain>
    </source>
</reference>
<keyword evidence="4" id="KW-1185">Reference proteome</keyword>
<feature type="transmembrane region" description="Helical" evidence="1">
    <location>
        <begin position="241"/>
        <end position="262"/>
    </location>
</feature>
<name>A0A511TEI2_MYXFU</name>
<protein>
    <recommendedName>
        <fullName evidence="6">Glycerophosphoryl diester phosphodiesterase membrane domain-containing protein</fullName>
    </recommendedName>
</protein>
<sequence length="344" mass="37150">MTSPASASALRPLALGELIDRSVTFWRGHLKPLFVLSLGYSLVNYIATKGVLQLTRVLTPMLYSPDQQALAQERPFEMLGQSALAMVLWGGMFSFLIWSYWLAMVATSRFVVSTQLGTPVSPADSLRRGLSMVGPVTGAFVLSLGWSLLVMLVACVPGIIVLVVGGVVSATGSQALGAVVLILGALVLGLGMVGAMLWYFLRFLLLPPVLAMEDLGAWAAFQRSGALLSGRVEPGFLGRVVVRGMILFTVVSLILFSVHLLFGIPSWLVMLPYGNPFSADTIARTPQWLLVPVELLQVMAQSFFSPVNFVVCAFFYLDLRVRREALDLEQRLGGDTSPTSPLAA</sequence>
<dbReference type="STRING" id="1334629.MFUL124B02_25385"/>
<dbReference type="AlphaFoldDB" id="A0A511TEI2"/>
<keyword evidence="1" id="KW-1133">Transmembrane helix</keyword>
<evidence type="ECO:0000313" key="5">
    <source>
        <dbReference type="Proteomes" id="UP000321514"/>
    </source>
</evidence>
<evidence type="ECO:0008006" key="6">
    <source>
        <dbReference type="Google" id="ProtNLM"/>
    </source>
</evidence>